<dbReference type="Pfam" id="PF07859">
    <property type="entry name" value="Abhydrolase_3"/>
    <property type="match status" value="1"/>
</dbReference>
<feature type="transmembrane region" description="Helical" evidence="2">
    <location>
        <begin position="20"/>
        <end position="40"/>
    </location>
</feature>
<keyword evidence="2" id="KW-0812">Transmembrane</keyword>
<evidence type="ECO:0000256" key="1">
    <source>
        <dbReference type="ARBA" id="ARBA00022801"/>
    </source>
</evidence>
<dbReference type="AlphaFoldDB" id="A0A3N4L864"/>
<evidence type="ECO:0000313" key="5">
    <source>
        <dbReference type="Proteomes" id="UP000277580"/>
    </source>
</evidence>
<keyword evidence="5" id="KW-1185">Reference proteome</keyword>
<evidence type="ECO:0000259" key="3">
    <source>
        <dbReference type="Pfam" id="PF07859"/>
    </source>
</evidence>
<dbReference type="STRING" id="1392247.A0A3N4L864"/>
<dbReference type="InterPro" id="IPR013094">
    <property type="entry name" value="AB_hydrolase_3"/>
</dbReference>
<accession>A0A3N4L864</accession>
<keyword evidence="1 4" id="KW-0378">Hydrolase</keyword>
<dbReference type="OrthoDB" id="2152029at2759"/>
<keyword evidence="2" id="KW-1133">Transmembrane helix</keyword>
<evidence type="ECO:0000256" key="2">
    <source>
        <dbReference type="SAM" id="Phobius"/>
    </source>
</evidence>
<name>A0A3N4L864_9PEZI</name>
<keyword evidence="2" id="KW-0472">Membrane</keyword>
<dbReference type="GO" id="GO:0016787">
    <property type="term" value="F:hydrolase activity"/>
    <property type="evidence" value="ECO:0007669"/>
    <property type="project" value="UniProtKB-KW"/>
</dbReference>
<organism evidence="4 5">
    <name type="scientific">Morchella conica CCBAS932</name>
    <dbReference type="NCBI Taxonomy" id="1392247"/>
    <lineage>
        <taxon>Eukaryota</taxon>
        <taxon>Fungi</taxon>
        <taxon>Dikarya</taxon>
        <taxon>Ascomycota</taxon>
        <taxon>Pezizomycotina</taxon>
        <taxon>Pezizomycetes</taxon>
        <taxon>Pezizales</taxon>
        <taxon>Morchellaceae</taxon>
        <taxon>Morchella</taxon>
    </lineage>
</organism>
<dbReference type="InParanoid" id="A0A3N4L864"/>
<dbReference type="InterPro" id="IPR029058">
    <property type="entry name" value="AB_hydrolase_fold"/>
</dbReference>
<dbReference type="PANTHER" id="PTHR48081:SF31">
    <property type="entry name" value="STERYL ACETYL HYDROLASE MUG81-RELATED"/>
    <property type="match status" value="1"/>
</dbReference>
<dbReference type="InterPro" id="IPR050300">
    <property type="entry name" value="GDXG_lipolytic_enzyme"/>
</dbReference>
<feature type="transmembrane region" description="Helical" evidence="2">
    <location>
        <begin position="61"/>
        <end position="81"/>
    </location>
</feature>
<feature type="domain" description="Alpha/beta hydrolase fold-3" evidence="3">
    <location>
        <begin position="143"/>
        <end position="357"/>
    </location>
</feature>
<proteinExistence type="predicted"/>
<dbReference type="Proteomes" id="UP000277580">
    <property type="component" value="Unassembled WGS sequence"/>
</dbReference>
<evidence type="ECO:0000313" key="4">
    <source>
        <dbReference type="EMBL" id="RPB17682.1"/>
    </source>
</evidence>
<dbReference type="Gene3D" id="3.40.50.1820">
    <property type="entry name" value="alpha/beta hydrolase"/>
    <property type="match status" value="1"/>
</dbReference>
<protein>
    <submittedName>
        <fullName evidence="4">Alpha/beta-hydrolase</fullName>
    </submittedName>
</protein>
<dbReference type="SUPFAM" id="SSF53474">
    <property type="entry name" value="alpha/beta-Hydrolases"/>
    <property type="match status" value="1"/>
</dbReference>
<gene>
    <name evidence="4" type="ORF">P167DRAFT_7357</name>
</gene>
<reference evidence="4 5" key="1">
    <citation type="journal article" date="2018" name="Nat. Ecol. Evol.">
        <title>Pezizomycetes genomes reveal the molecular basis of ectomycorrhizal truffle lifestyle.</title>
        <authorList>
            <person name="Murat C."/>
            <person name="Payen T."/>
            <person name="Noel B."/>
            <person name="Kuo A."/>
            <person name="Morin E."/>
            <person name="Chen J."/>
            <person name="Kohler A."/>
            <person name="Krizsan K."/>
            <person name="Balestrini R."/>
            <person name="Da Silva C."/>
            <person name="Montanini B."/>
            <person name="Hainaut M."/>
            <person name="Levati E."/>
            <person name="Barry K.W."/>
            <person name="Belfiori B."/>
            <person name="Cichocki N."/>
            <person name="Clum A."/>
            <person name="Dockter R.B."/>
            <person name="Fauchery L."/>
            <person name="Guy J."/>
            <person name="Iotti M."/>
            <person name="Le Tacon F."/>
            <person name="Lindquist E.A."/>
            <person name="Lipzen A."/>
            <person name="Malagnac F."/>
            <person name="Mello A."/>
            <person name="Molinier V."/>
            <person name="Miyauchi S."/>
            <person name="Poulain J."/>
            <person name="Riccioni C."/>
            <person name="Rubini A."/>
            <person name="Sitrit Y."/>
            <person name="Splivallo R."/>
            <person name="Traeger S."/>
            <person name="Wang M."/>
            <person name="Zifcakova L."/>
            <person name="Wipf D."/>
            <person name="Zambonelli A."/>
            <person name="Paolocci F."/>
            <person name="Nowrousian M."/>
            <person name="Ottonello S."/>
            <person name="Baldrian P."/>
            <person name="Spatafora J.W."/>
            <person name="Henrissat B."/>
            <person name="Nagy L.G."/>
            <person name="Aury J.M."/>
            <person name="Wincker P."/>
            <person name="Grigoriev I.V."/>
            <person name="Bonfante P."/>
            <person name="Martin F.M."/>
        </authorList>
    </citation>
    <scope>NUCLEOTIDE SEQUENCE [LARGE SCALE GENOMIC DNA]</scope>
    <source>
        <strain evidence="4 5">CCBAS932</strain>
    </source>
</reference>
<dbReference type="PANTHER" id="PTHR48081">
    <property type="entry name" value="AB HYDROLASE SUPERFAMILY PROTEIN C4A8.06C"/>
    <property type="match status" value="1"/>
</dbReference>
<sequence length="392" mass="42981">MAPKLSLAEILDLIFGLFQFILQIIQYRIISLLGIEFSLAREKNLGIFKIGYVCRRFSIRQIWCVNPPLLTLISIAAIFLWRVCASCELGTNLGHSAITGESSTRPTYLRYCESRNIKPCIEPVPNGGHALWVDKKQSPEKVFVFIHGGGFHVGLSSGHIKFIDSVITEAKKSGVPLSTVILGYDLAPESRYPTQLIQAISLFKHILSSGISPSQIILGGESAGGNLILGLLSHILHPNPELPILPGPVPQISGAIIISPWVSFDTNSESMQGYNSEHDTIFPGIIDAWSSSYLGSQEARNAYSEPMRAPEGWWSDLQGVVKRILITAGAEEVMLDDLVKLSQILEGMKGVEFNLEKGPHAVPIHSNEEGGPEGSVMWSKQVMWVGETLKEV</sequence>
<dbReference type="EMBL" id="ML119105">
    <property type="protein sequence ID" value="RPB17682.1"/>
    <property type="molecule type" value="Genomic_DNA"/>
</dbReference>